<dbReference type="EMBL" id="OIVN01004725">
    <property type="protein sequence ID" value="SPD18954.1"/>
    <property type="molecule type" value="Genomic_DNA"/>
</dbReference>
<proteinExistence type="predicted"/>
<evidence type="ECO:0000313" key="1">
    <source>
        <dbReference type="EMBL" id="SPD18954.1"/>
    </source>
</evidence>
<reference evidence="1" key="1">
    <citation type="submission" date="2018-02" db="EMBL/GenBank/DDBJ databases">
        <authorList>
            <person name="Cohen D.B."/>
            <person name="Kent A.D."/>
        </authorList>
    </citation>
    <scope>NUCLEOTIDE SEQUENCE</scope>
</reference>
<gene>
    <name evidence="1" type="ORF">FSB_LOCUS46836</name>
</gene>
<protein>
    <submittedName>
        <fullName evidence="1">Uncharacterized protein</fullName>
    </submittedName>
</protein>
<sequence>MSDRGSSGSGGPRVGPIALRRARLRSLMPEAVGLASGAARPSSRPGITIIARSARPPLAHLASLLRRRQLLLLLDRRGRDLTALLFPRIPYLRTILHRGSDILLGAAFDRVILLLLRW</sequence>
<accession>A0A2N9I4G4</accession>
<organism evidence="1">
    <name type="scientific">Fagus sylvatica</name>
    <name type="common">Beechnut</name>
    <dbReference type="NCBI Taxonomy" id="28930"/>
    <lineage>
        <taxon>Eukaryota</taxon>
        <taxon>Viridiplantae</taxon>
        <taxon>Streptophyta</taxon>
        <taxon>Embryophyta</taxon>
        <taxon>Tracheophyta</taxon>
        <taxon>Spermatophyta</taxon>
        <taxon>Magnoliopsida</taxon>
        <taxon>eudicotyledons</taxon>
        <taxon>Gunneridae</taxon>
        <taxon>Pentapetalae</taxon>
        <taxon>rosids</taxon>
        <taxon>fabids</taxon>
        <taxon>Fagales</taxon>
        <taxon>Fagaceae</taxon>
        <taxon>Fagus</taxon>
    </lineage>
</organism>
<dbReference type="AlphaFoldDB" id="A0A2N9I4G4"/>
<name>A0A2N9I4G4_FAGSY</name>